<name>A0A6J5N9Y2_9CAUD</name>
<protein>
    <submittedName>
        <fullName evidence="1">Uncharacterized protein</fullName>
    </submittedName>
</protein>
<proteinExistence type="predicted"/>
<accession>A0A6J5N9Y2</accession>
<dbReference type="EMBL" id="LR796611">
    <property type="protein sequence ID" value="CAB4154241.1"/>
    <property type="molecule type" value="Genomic_DNA"/>
</dbReference>
<evidence type="ECO:0000313" key="1">
    <source>
        <dbReference type="EMBL" id="CAB4154241.1"/>
    </source>
</evidence>
<organism evidence="1">
    <name type="scientific">uncultured Caudovirales phage</name>
    <dbReference type="NCBI Taxonomy" id="2100421"/>
    <lineage>
        <taxon>Viruses</taxon>
        <taxon>Duplodnaviria</taxon>
        <taxon>Heunggongvirae</taxon>
        <taxon>Uroviricota</taxon>
        <taxon>Caudoviricetes</taxon>
        <taxon>Peduoviridae</taxon>
        <taxon>Maltschvirus</taxon>
        <taxon>Maltschvirus maltsch</taxon>
    </lineage>
</organism>
<gene>
    <name evidence="1" type="ORF">UFOVP631_18</name>
</gene>
<sequence>MTHFTNADEREIFDAILLLKDENLVWSSDLEAIRRNLARLMERIMQVEWHYLEPEIGDLALNLIRETERGSDARRNGTTGQEIILQSENYLGVIGHKGSGNTCKCTGK</sequence>
<reference evidence="1" key="1">
    <citation type="submission" date="2020-04" db="EMBL/GenBank/DDBJ databases">
        <authorList>
            <person name="Chiriac C."/>
            <person name="Salcher M."/>
            <person name="Ghai R."/>
            <person name="Kavagutti S V."/>
        </authorList>
    </citation>
    <scope>NUCLEOTIDE SEQUENCE</scope>
</reference>